<gene>
    <name evidence="5" type="ORF">IL334_007675</name>
</gene>
<proteinExistence type="predicted"/>
<comment type="subcellular location">
    <subcellularLocation>
        <location evidence="2">Nucleus</location>
    </subcellularLocation>
</comment>
<keyword evidence="6" id="KW-1185">Reference proteome</keyword>
<dbReference type="PANTHER" id="PTHR14140:SF27">
    <property type="entry name" value="OS04G0289800 PROTEIN"/>
    <property type="match status" value="1"/>
</dbReference>
<dbReference type="InterPro" id="IPR036987">
    <property type="entry name" value="SRA-YDG_sf"/>
</dbReference>
<dbReference type="EMBL" id="CP141891">
    <property type="protein sequence ID" value="WRT70677.1"/>
    <property type="molecule type" value="Genomic_DNA"/>
</dbReference>
<dbReference type="Proteomes" id="UP001329825">
    <property type="component" value="Chromosome 11"/>
</dbReference>
<dbReference type="RefSeq" id="XP_062795416.1">
    <property type="nucleotide sequence ID" value="XM_062939365.1"/>
</dbReference>
<dbReference type="Pfam" id="PF02182">
    <property type="entry name" value="SAD_SRA"/>
    <property type="match status" value="1"/>
</dbReference>
<dbReference type="Gene3D" id="2.30.280.10">
    <property type="entry name" value="SRA-YDG"/>
    <property type="match status" value="1"/>
</dbReference>
<evidence type="ECO:0000256" key="2">
    <source>
        <dbReference type="PROSITE-ProRule" id="PRU00358"/>
    </source>
</evidence>
<feature type="region of interest" description="Disordered" evidence="3">
    <location>
        <begin position="404"/>
        <end position="435"/>
    </location>
</feature>
<dbReference type="InterPro" id="IPR015947">
    <property type="entry name" value="PUA-like_sf"/>
</dbReference>
<evidence type="ECO:0000313" key="6">
    <source>
        <dbReference type="Proteomes" id="UP001329825"/>
    </source>
</evidence>
<feature type="compositionally biased region" description="Basic residues" evidence="3">
    <location>
        <begin position="85"/>
        <end position="94"/>
    </location>
</feature>
<sequence length="435" mass="48865">MSLSYEEQRIQNIKDNEALLLSLGLSAPVIPKAPTRKAVQKKKNDEENGSLKVESEKTPRSIRVRQSIIVESENGSPESNSSGLTRRRSSRARTRAGGLTINYKGDSPLWREDVPVQRRKRTRDENDGSDDDKDKEGDDWRQRKAQKLGTRTEDPKSFGHIPGVEVGTCWPTRMDCSTDAVHAPTVAGISGNAEVGAWSVALSGYAFTYTGSGGRDLKGTKTNPKNLRTAEQSYDQSFDNRFNAALKKSSETRKPVRVIRGFKLPSVYAPAEGYRYDGLYIVEKAWMAKGLTKGLRVCRYAFRRIEGQPELPVKVGDDEEEQEEEADEDVVEELKNVKEEKVDLVKLERQKDEAIHQGNSNDEKMDDTEQQQPEKEVQSANALGKMFKTFKSVMEAIIPTRSKESKPLVMAGEDEGMSESNIQRRTSLRRTTTRT</sequence>
<evidence type="ECO:0000256" key="3">
    <source>
        <dbReference type="SAM" id="MobiDB-lite"/>
    </source>
</evidence>
<dbReference type="SMART" id="SM00466">
    <property type="entry name" value="SRA"/>
    <property type="match status" value="1"/>
</dbReference>
<feature type="region of interest" description="Disordered" evidence="3">
    <location>
        <begin position="34"/>
        <end position="159"/>
    </location>
</feature>
<protein>
    <recommendedName>
        <fullName evidence="4">YDG domain-containing protein</fullName>
    </recommendedName>
</protein>
<name>A0ABZ1DD92_9TREE</name>
<keyword evidence="1 2" id="KW-0539">Nucleus</keyword>
<dbReference type="PROSITE" id="PS51015">
    <property type="entry name" value="YDG"/>
    <property type="match status" value="1"/>
</dbReference>
<organism evidence="5 6">
    <name type="scientific">Kwoniella shivajii</name>
    <dbReference type="NCBI Taxonomy" id="564305"/>
    <lineage>
        <taxon>Eukaryota</taxon>
        <taxon>Fungi</taxon>
        <taxon>Dikarya</taxon>
        <taxon>Basidiomycota</taxon>
        <taxon>Agaricomycotina</taxon>
        <taxon>Tremellomycetes</taxon>
        <taxon>Tremellales</taxon>
        <taxon>Cryptococcaceae</taxon>
        <taxon>Kwoniella</taxon>
    </lineage>
</organism>
<evidence type="ECO:0000259" key="4">
    <source>
        <dbReference type="PROSITE" id="PS51015"/>
    </source>
</evidence>
<feature type="compositionally biased region" description="Basic residues" evidence="3">
    <location>
        <begin position="426"/>
        <end position="435"/>
    </location>
</feature>
<dbReference type="InterPro" id="IPR003105">
    <property type="entry name" value="SRA_YDG"/>
</dbReference>
<feature type="compositionally biased region" description="Basic and acidic residues" evidence="3">
    <location>
        <begin position="109"/>
        <end position="142"/>
    </location>
</feature>
<feature type="region of interest" description="Disordered" evidence="3">
    <location>
        <begin position="348"/>
        <end position="378"/>
    </location>
</feature>
<dbReference type="PANTHER" id="PTHR14140">
    <property type="entry name" value="E3 UBIQUITIN-PROTEIN LIGASE UHRF-RELATED"/>
    <property type="match status" value="1"/>
</dbReference>
<dbReference type="GeneID" id="87959805"/>
<dbReference type="SUPFAM" id="SSF88697">
    <property type="entry name" value="PUA domain-like"/>
    <property type="match status" value="1"/>
</dbReference>
<dbReference type="InterPro" id="IPR045134">
    <property type="entry name" value="UHRF1/2-like"/>
</dbReference>
<evidence type="ECO:0000256" key="1">
    <source>
        <dbReference type="ARBA" id="ARBA00023242"/>
    </source>
</evidence>
<accession>A0ABZ1DD92</accession>
<evidence type="ECO:0000313" key="5">
    <source>
        <dbReference type="EMBL" id="WRT70677.1"/>
    </source>
</evidence>
<feature type="compositionally biased region" description="Low complexity" evidence="3">
    <location>
        <begin position="71"/>
        <end position="84"/>
    </location>
</feature>
<reference evidence="5 6" key="1">
    <citation type="submission" date="2024-01" db="EMBL/GenBank/DDBJ databases">
        <title>Comparative genomics of Cryptococcus and Kwoniella reveals pathogenesis evolution and contrasting modes of karyotype evolution via chromosome fusion or intercentromeric recombination.</title>
        <authorList>
            <person name="Coelho M.A."/>
            <person name="David-Palma M."/>
            <person name="Shea T."/>
            <person name="Bowers K."/>
            <person name="McGinley-Smith S."/>
            <person name="Mohammad A.W."/>
            <person name="Gnirke A."/>
            <person name="Yurkov A.M."/>
            <person name="Nowrousian M."/>
            <person name="Sun S."/>
            <person name="Cuomo C.A."/>
            <person name="Heitman J."/>
        </authorList>
    </citation>
    <scope>NUCLEOTIDE SEQUENCE [LARGE SCALE GENOMIC DNA]</scope>
    <source>
        <strain evidence="5">CBS 11374</strain>
    </source>
</reference>
<feature type="domain" description="YDG" evidence="4">
    <location>
        <begin position="159"/>
        <end position="304"/>
    </location>
</feature>